<dbReference type="Proteomes" id="UP001172102">
    <property type="component" value="Unassembled WGS sequence"/>
</dbReference>
<gene>
    <name evidence="1" type="ORF">B0H67DRAFT_211363</name>
</gene>
<reference evidence="1" key="1">
    <citation type="submission" date="2023-06" db="EMBL/GenBank/DDBJ databases">
        <title>Genome-scale phylogeny and comparative genomics of the fungal order Sordariales.</title>
        <authorList>
            <consortium name="Lawrence Berkeley National Laboratory"/>
            <person name="Hensen N."/>
            <person name="Bonometti L."/>
            <person name="Westerberg I."/>
            <person name="Brannstrom I.O."/>
            <person name="Guillou S."/>
            <person name="Cros-Aarteil S."/>
            <person name="Calhoun S."/>
            <person name="Haridas S."/>
            <person name="Kuo A."/>
            <person name="Mondo S."/>
            <person name="Pangilinan J."/>
            <person name="Riley R."/>
            <person name="Labutti K."/>
            <person name="Andreopoulos B."/>
            <person name="Lipzen A."/>
            <person name="Chen C."/>
            <person name="Yanf M."/>
            <person name="Daum C."/>
            <person name="Ng V."/>
            <person name="Clum A."/>
            <person name="Steindorff A."/>
            <person name="Ohm R."/>
            <person name="Martin F."/>
            <person name="Silar P."/>
            <person name="Natvig D."/>
            <person name="Lalanne C."/>
            <person name="Gautier V."/>
            <person name="Ament-Velasquez S.L."/>
            <person name="Kruys A."/>
            <person name="Hutchinson M.I."/>
            <person name="Powell A.J."/>
            <person name="Barry K."/>
            <person name="Miller A.N."/>
            <person name="Grigoriev I.V."/>
            <person name="Debuchy R."/>
            <person name="Gladieux P."/>
            <person name="Thoren M.H."/>
            <person name="Johannesson H."/>
        </authorList>
    </citation>
    <scope>NUCLEOTIDE SEQUENCE</scope>
    <source>
        <strain evidence="1">SMH4607-1</strain>
    </source>
</reference>
<evidence type="ECO:0000313" key="2">
    <source>
        <dbReference type="Proteomes" id="UP001172102"/>
    </source>
</evidence>
<sequence length="120" mass="13458">MELNQAVRDWQSCITNRPYRLVHNSVPAFSFLPNACEGSSVVHTAIQGVVPLMCNVNLVYSWHVIFALFASPSRLLTLANFTRYIVFKIPSVSWCRLLAGSHLSLLSSCWLEAKYPTTLA</sequence>
<dbReference type="EMBL" id="JAUKUA010000003">
    <property type="protein sequence ID" value="KAK0721034.1"/>
    <property type="molecule type" value="Genomic_DNA"/>
</dbReference>
<name>A0AA40AS92_9PEZI</name>
<proteinExistence type="predicted"/>
<dbReference type="AlphaFoldDB" id="A0AA40AS92"/>
<comment type="caution">
    <text evidence="1">The sequence shown here is derived from an EMBL/GenBank/DDBJ whole genome shotgun (WGS) entry which is preliminary data.</text>
</comment>
<keyword evidence="2" id="KW-1185">Reference proteome</keyword>
<accession>A0AA40AS92</accession>
<evidence type="ECO:0000313" key="1">
    <source>
        <dbReference type="EMBL" id="KAK0721034.1"/>
    </source>
</evidence>
<organism evidence="1 2">
    <name type="scientific">Lasiosphaeris hirsuta</name>
    <dbReference type="NCBI Taxonomy" id="260670"/>
    <lineage>
        <taxon>Eukaryota</taxon>
        <taxon>Fungi</taxon>
        <taxon>Dikarya</taxon>
        <taxon>Ascomycota</taxon>
        <taxon>Pezizomycotina</taxon>
        <taxon>Sordariomycetes</taxon>
        <taxon>Sordariomycetidae</taxon>
        <taxon>Sordariales</taxon>
        <taxon>Lasiosphaeriaceae</taxon>
        <taxon>Lasiosphaeris</taxon>
    </lineage>
</organism>
<protein>
    <submittedName>
        <fullName evidence="1">Uncharacterized protein</fullName>
    </submittedName>
</protein>